<protein>
    <submittedName>
        <fullName evidence="2">Variant erythrocyte surface antigen-1 family protein</fullName>
    </submittedName>
</protein>
<gene>
    <name evidence="2" type="ORF">BcabD6B2_16040</name>
</gene>
<dbReference type="RefSeq" id="XP_067714238.1">
    <property type="nucleotide sequence ID" value="XM_067858137.1"/>
</dbReference>
<comment type="caution">
    <text evidence="2">The sequence shown here is derived from an EMBL/GenBank/DDBJ whole genome shotgun (WGS) entry which is preliminary data.</text>
</comment>
<evidence type="ECO:0000313" key="3">
    <source>
        <dbReference type="Proteomes" id="UP001497744"/>
    </source>
</evidence>
<dbReference type="InterPro" id="IPR024751">
    <property type="entry name" value="VESA1"/>
</dbReference>
<accession>A0AAV4LQE4</accession>
<reference evidence="2 3" key="1">
    <citation type="submission" date="2021-06" db="EMBL/GenBank/DDBJ databases">
        <title>Genome sequence of Babesia caballi.</title>
        <authorList>
            <person name="Yamagishi J."/>
            <person name="Kidaka T."/>
            <person name="Ochi A."/>
        </authorList>
    </citation>
    <scope>NUCLEOTIDE SEQUENCE [LARGE SCALE GENOMIC DNA]</scope>
    <source>
        <strain evidence="2">USDA-D6B2</strain>
    </source>
</reference>
<feature type="region of interest" description="Disordered" evidence="1">
    <location>
        <begin position="76"/>
        <end position="96"/>
    </location>
</feature>
<dbReference type="AlphaFoldDB" id="A0AAV4LQE4"/>
<name>A0AAV4LQE4_BABCB</name>
<sequence>MVPLTHPQGDETSPYFRLSSHVSLTHTPHLAGNYASKVVQALQSLTSEKELGPIIGKFANGLKDFIGYEDSGGGKIEENKGIGGKPTGKNGGDEKPWQNYEALKAKVNKGGKGYYYSYDPTDANWQKNVGSASGGNGAQNKAKEKCAKIFLSCLPIIFSGLSYMYWNCKQQKSNGGWDSMKLTDNSFALGDYLFFMGYHPLILSDQTGTQVANTALQQFQKDFYGATSHSNSTYLVFLNVVKTQIHKKLKEGSGAKLEEHPIASLYFAAQNYFTHKQFSSSSQSTGSRKSIREMLYFIAALPFSPVYEEFDKYITEYFKAVTGIQSSNDSELKFPVADSAKTKTSAGDTLSAEEFKTYLTATCNYSPVLLGYIQAIQSLSVVGNSADSGRIFMPTLRPTSVLWDVQTPILPAALIIIRTHLRQRLLSLRQLSEKLGCLTKRTPRSLGDMFGFTWHLKGQLAKTLNNITTAQWLTDLAGHTPFSNNLIKEHGDKLKALVGTNHQAHNSSAADLTALRSSGCNKQSENCGPYLSPLTLSHGATFGKPAPYASTYLSWMVYLTDELETGFQELLDEFKNIDCTKDGV</sequence>
<evidence type="ECO:0000313" key="2">
    <source>
        <dbReference type="EMBL" id="GIX62169.1"/>
    </source>
</evidence>
<feature type="compositionally biased region" description="Gly residues" evidence="1">
    <location>
        <begin position="81"/>
        <end position="90"/>
    </location>
</feature>
<dbReference type="EMBL" id="BPLF01000001">
    <property type="protein sequence ID" value="GIX62169.1"/>
    <property type="molecule type" value="Genomic_DNA"/>
</dbReference>
<proteinExistence type="predicted"/>
<dbReference type="GeneID" id="94193650"/>
<dbReference type="Proteomes" id="UP001497744">
    <property type="component" value="Unassembled WGS sequence"/>
</dbReference>
<keyword evidence="3" id="KW-1185">Reference proteome</keyword>
<organism evidence="2 3">
    <name type="scientific">Babesia caballi</name>
    <dbReference type="NCBI Taxonomy" id="5871"/>
    <lineage>
        <taxon>Eukaryota</taxon>
        <taxon>Sar</taxon>
        <taxon>Alveolata</taxon>
        <taxon>Apicomplexa</taxon>
        <taxon>Aconoidasida</taxon>
        <taxon>Piroplasmida</taxon>
        <taxon>Babesiidae</taxon>
        <taxon>Babesia</taxon>
    </lineage>
</organism>
<dbReference type="Pfam" id="PF12785">
    <property type="entry name" value="VESA1_N"/>
    <property type="match status" value="2"/>
</dbReference>
<evidence type="ECO:0000256" key="1">
    <source>
        <dbReference type="SAM" id="MobiDB-lite"/>
    </source>
</evidence>